<dbReference type="SMART" id="SM00285">
    <property type="entry name" value="PBD"/>
    <property type="match status" value="1"/>
</dbReference>
<feature type="domain" description="CRIB" evidence="16">
    <location>
        <begin position="165"/>
        <end position="178"/>
    </location>
</feature>
<dbReference type="GO" id="GO:0005634">
    <property type="term" value="C:nucleus"/>
    <property type="evidence" value="ECO:0007669"/>
    <property type="project" value="UniProtKB-SubCell"/>
</dbReference>
<evidence type="ECO:0000256" key="4">
    <source>
        <dbReference type="ARBA" id="ARBA00005720"/>
    </source>
</evidence>
<dbReference type="InterPro" id="IPR011026">
    <property type="entry name" value="WAS_C"/>
</dbReference>
<dbReference type="InterPro" id="IPR000697">
    <property type="entry name" value="WH1/EVH1_dom"/>
</dbReference>
<dbReference type="OMA" id="HIQHIGW"/>
<dbReference type="OrthoDB" id="8963340at2759"/>
<proteinExistence type="inferred from homology"/>
<dbReference type="HOGENOM" id="CLU_015385_0_0_1"/>
<dbReference type="PROSITE" id="PS50229">
    <property type="entry name" value="WH1"/>
    <property type="match status" value="1"/>
</dbReference>
<dbReference type="InterPro" id="IPR036936">
    <property type="entry name" value="CRIB_dom_sf"/>
</dbReference>
<dbReference type="EMBL" id="ML006072">
    <property type="protein sequence ID" value="RKP17021.1"/>
    <property type="molecule type" value="Genomic_DNA"/>
</dbReference>
<dbReference type="Gene3D" id="3.90.810.10">
    <property type="entry name" value="CRIB domain"/>
    <property type="match status" value="1"/>
</dbReference>
<dbReference type="GO" id="GO:0008360">
    <property type="term" value="P:regulation of cell shape"/>
    <property type="evidence" value="ECO:0007669"/>
    <property type="project" value="UniProtKB-KW"/>
</dbReference>
<name>A0A075AUD6_ROZAC</name>
<dbReference type="AlphaFoldDB" id="A0A075AUD6"/>
<dbReference type="STRING" id="988480.A0A075AUD6"/>
<keyword evidence="14" id="KW-0449">Lipoprotein</keyword>
<evidence type="ECO:0000256" key="13">
    <source>
        <dbReference type="ARBA" id="ARBA00023242"/>
    </source>
</evidence>
<evidence type="ECO:0000256" key="10">
    <source>
        <dbReference type="ARBA" id="ARBA00023136"/>
    </source>
</evidence>
<evidence type="ECO:0000259" key="18">
    <source>
        <dbReference type="PROSITE" id="PS51082"/>
    </source>
</evidence>
<dbReference type="CDD" id="cd00132">
    <property type="entry name" value="CRIB"/>
    <property type="match status" value="1"/>
</dbReference>
<dbReference type="EMBL" id="KE561022">
    <property type="protein sequence ID" value="EPZ33916.1"/>
    <property type="molecule type" value="Genomic_DNA"/>
</dbReference>
<evidence type="ECO:0000256" key="3">
    <source>
        <dbReference type="ARBA" id="ARBA00004245"/>
    </source>
</evidence>
<feature type="region of interest" description="Disordered" evidence="15">
    <location>
        <begin position="131"/>
        <end position="167"/>
    </location>
</feature>
<keyword evidence="21" id="KW-1185">Reference proteome</keyword>
<evidence type="ECO:0000256" key="8">
    <source>
        <dbReference type="ARBA" id="ARBA00022737"/>
    </source>
</evidence>
<dbReference type="GO" id="GO:0003779">
    <property type="term" value="F:actin binding"/>
    <property type="evidence" value="ECO:0007669"/>
    <property type="project" value="InterPro"/>
</dbReference>
<evidence type="ECO:0000256" key="6">
    <source>
        <dbReference type="ARBA" id="ARBA00022490"/>
    </source>
</evidence>
<evidence type="ECO:0000259" key="17">
    <source>
        <dbReference type="PROSITE" id="PS50229"/>
    </source>
</evidence>
<reference evidence="20" key="3">
    <citation type="submission" date="2018-08" db="EMBL/GenBank/DDBJ databases">
        <title>Leveraging single-cell genomics to expand the Fungal Tree of Life.</title>
        <authorList>
            <consortium name="DOE Joint Genome Institute"/>
            <person name="Ahrendt S.R."/>
            <person name="Quandt C.A."/>
            <person name="Ciobanu D."/>
            <person name="Clum A."/>
            <person name="Salamov A."/>
            <person name="Andreopoulos B."/>
            <person name="Cheng J.-F."/>
            <person name="Woyke T."/>
            <person name="Pelin A."/>
            <person name="Henrissat B."/>
            <person name="Reynolds N."/>
            <person name="Benny G.L."/>
            <person name="Smith M.E."/>
            <person name="James T.Y."/>
            <person name="Grigoriev I.V."/>
        </authorList>
    </citation>
    <scope>NUCLEOTIDE SEQUENCE</scope>
    <source>
        <strain evidence="20">CSF55</strain>
    </source>
</reference>
<dbReference type="GO" id="GO:0007015">
    <property type="term" value="P:actin filament organization"/>
    <property type="evidence" value="ECO:0007669"/>
    <property type="project" value="InterPro"/>
</dbReference>
<keyword evidence="11" id="KW-0564">Palmitate</keyword>
<evidence type="ECO:0000256" key="14">
    <source>
        <dbReference type="ARBA" id="ARBA00023288"/>
    </source>
</evidence>
<evidence type="ECO:0000256" key="7">
    <source>
        <dbReference type="ARBA" id="ARBA00022553"/>
    </source>
</evidence>
<evidence type="ECO:0000256" key="2">
    <source>
        <dbReference type="ARBA" id="ARBA00004193"/>
    </source>
</evidence>
<keyword evidence="7" id="KW-0597">Phosphoprotein</keyword>
<dbReference type="InterPro" id="IPR003124">
    <property type="entry name" value="WH2_dom"/>
</dbReference>
<dbReference type="InterPro" id="IPR039056">
    <property type="entry name" value="SPEC"/>
</dbReference>
<evidence type="ECO:0000313" key="20">
    <source>
        <dbReference type="EMBL" id="RKP17021.1"/>
    </source>
</evidence>
<comment type="subcellular location">
    <subcellularLocation>
        <location evidence="2">Cell membrane</location>
        <topology evidence="2">Lipid-anchor</topology>
    </subcellularLocation>
    <subcellularLocation>
        <location evidence="3">Cytoplasm</location>
        <location evidence="3">Cytoskeleton</location>
    </subcellularLocation>
    <subcellularLocation>
        <location evidence="1">Nucleus</location>
    </subcellularLocation>
</comment>
<evidence type="ECO:0000313" key="19">
    <source>
        <dbReference type="EMBL" id="EPZ33916.1"/>
    </source>
</evidence>
<dbReference type="InterPro" id="IPR011993">
    <property type="entry name" value="PH-like_dom_sf"/>
</dbReference>
<evidence type="ECO:0000313" key="22">
    <source>
        <dbReference type="Proteomes" id="UP000281549"/>
    </source>
</evidence>
<dbReference type="Pfam" id="PF00786">
    <property type="entry name" value="PBD"/>
    <property type="match status" value="1"/>
</dbReference>
<evidence type="ECO:0000256" key="12">
    <source>
        <dbReference type="ARBA" id="ARBA00023212"/>
    </source>
</evidence>
<accession>A0A075AUD6</accession>
<dbReference type="PROSITE" id="PS51082">
    <property type="entry name" value="WH2"/>
    <property type="match status" value="1"/>
</dbReference>
<keyword evidence="12" id="KW-0206">Cytoskeleton</keyword>
<keyword evidence="5" id="KW-1003">Cell membrane</keyword>
<evidence type="ECO:0000313" key="21">
    <source>
        <dbReference type="Proteomes" id="UP000030755"/>
    </source>
</evidence>
<feature type="region of interest" description="Disordered" evidence="15">
    <location>
        <begin position="374"/>
        <end position="393"/>
    </location>
</feature>
<keyword evidence="8" id="KW-0677">Repeat</keyword>
<dbReference type="CDD" id="cd01205">
    <property type="entry name" value="EVH1_WASP-like"/>
    <property type="match status" value="1"/>
</dbReference>
<dbReference type="PROSITE" id="PS50108">
    <property type="entry name" value="CRIB"/>
    <property type="match status" value="1"/>
</dbReference>
<reference evidence="19 21" key="1">
    <citation type="journal article" date="2013" name="Curr. Biol.">
        <title>Shared signatures of parasitism and phylogenomics unite Cryptomycota and microsporidia.</title>
        <authorList>
            <person name="James T.Y."/>
            <person name="Pelin A."/>
            <person name="Bonen L."/>
            <person name="Ahrendt S."/>
            <person name="Sain D."/>
            <person name="Corradi N."/>
            <person name="Stajich J.E."/>
        </authorList>
    </citation>
    <scope>NUCLEOTIDE SEQUENCE [LARGE SCALE GENOMIC DNA]</scope>
    <source>
        <strain evidence="19 21">CSF55</strain>
        <strain evidence="19 21">CSF55</strain>
    </source>
</reference>
<dbReference type="Proteomes" id="UP000281549">
    <property type="component" value="Unassembled WGS sequence"/>
</dbReference>
<dbReference type="Gene3D" id="2.30.29.30">
    <property type="entry name" value="Pleckstrin-homology domain (PH domain)/Phosphotyrosine-binding domain (PTB)"/>
    <property type="match status" value="1"/>
</dbReference>
<evidence type="ECO:0000256" key="1">
    <source>
        <dbReference type="ARBA" id="ARBA00004123"/>
    </source>
</evidence>
<evidence type="ECO:0000256" key="5">
    <source>
        <dbReference type="ARBA" id="ARBA00022475"/>
    </source>
</evidence>
<dbReference type="PANTHER" id="PTHR13502">
    <property type="entry name" value="CDC42 SMALL EFFECTOR PROTEIN HOMOLOG"/>
    <property type="match status" value="1"/>
</dbReference>
<dbReference type="GO" id="GO:0005886">
    <property type="term" value="C:plasma membrane"/>
    <property type="evidence" value="ECO:0007669"/>
    <property type="project" value="UniProtKB-SubCell"/>
</dbReference>
<dbReference type="GO" id="GO:0031267">
    <property type="term" value="F:small GTPase binding"/>
    <property type="evidence" value="ECO:0007669"/>
    <property type="project" value="InterPro"/>
</dbReference>
<keyword evidence="6" id="KW-0963">Cytoplasm</keyword>
<evidence type="ECO:0000256" key="11">
    <source>
        <dbReference type="ARBA" id="ARBA00023139"/>
    </source>
</evidence>
<organism evidence="19 21">
    <name type="scientific">Rozella allomycis (strain CSF55)</name>
    <dbReference type="NCBI Taxonomy" id="988480"/>
    <lineage>
        <taxon>Eukaryota</taxon>
        <taxon>Fungi</taxon>
        <taxon>Fungi incertae sedis</taxon>
        <taxon>Cryptomycota</taxon>
        <taxon>Cryptomycota incertae sedis</taxon>
        <taxon>Rozella</taxon>
    </lineage>
</organism>
<keyword evidence="13" id="KW-0539">Nucleus</keyword>
<keyword evidence="9" id="KW-0133">Cell shape</keyword>
<feature type="region of interest" description="Disordered" evidence="15">
    <location>
        <begin position="341"/>
        <end position="361"/>
    </location>
</feature>
<comment type="similarity">
    <text evidence="4">Belongs to the CDC42SE/SPEC family.</text>
</comment>
<feature type="compositionally biased region" description="Pro residues" evidence="15">
    <location>
        <begin position="250"/>
        <end position="263"/>
    </location>
</feature>
<dbReference type="InterPro" id="IPR000095">
    <property type="entry name" value="CRIB_dom"/>
</dbReference>
<feature type="compositionally biased region" description="Pro residues" evidence="15">
    <location>
        <begin position="283"/>
        <end position="302"/>
    </location>
</feature>
<dbReference type="Gene3D" id="6.10.280.150">
    <property type="match status" value="1"/>
</dbReference>
<dbReference type="GO" id="GO:0035023">
    <property type="term" value="P:regulation of Rho protein signal transduction"/>
    <property type="evidence" value="ECO:0007669"/>
    <property type="project" value="InterPro"/>
</dbReference>
<evidence type="ECO:0000259" key="16">
    <source>
        <dbReference type="PROSITE" id="PS50108"/>
    </source>
</evidence>
<dbReference type="Pfam" id="PF00568">
    <property type="entry name" value="WH1"/>
    <property type="match status" value="1"/>
</dbReference>
<reference evidence="22" key="2">
    <citation type="journal article" date="2018" name="Nat. Microbiol.">
        <title>Leveraging single-cell genomics to expand the fungal tree of life.</title>
        <authorList>
            <person name="Ahrendt S.R."/>
            <person name="Quandt C.A."/>
            <person name="Ciobanu D."/>
            <person name="Clum A."/>
            <person name="Salamov A."/>
            <person name="Andreopoulos B."/>
            <person name="Cheng J.F."/>
            <person name="Woyke T."/>
            <person name="Pelin A."/>
            <person name="Henrissat B."/>
            <person name="Reynolds N.K."/>
            <person name="Benny G.L."/>
            <person name="Smith M.E."/>
            <person name="James T.Y."/>
            <person name="Grigoriev I.V."/>
        </authorList>
    </citation>
    <scope>NUCLEOTIDE SEQUENCE [LARGE SCALE GENOMIC DNA]</scope>
    <source>
        <strain evidence="22">CSF55</strain>
    </source>
</reference>
<evidence type="ECO:0000256" key="15">
    <source>
        <dbReference type="SAM" id="MobiDB-lite"/>
    </source>
</evidence>
<dbReference type="InterPro" id="IPR033927">
    <property type="entry name" value="WASPfam_EVH1"/>
</dbReference>
<evidence type="ECO:0000256" key="9">
    <source>
        <dbReference type="ARBA" id="ARBA00022960"/>
    </source>
</evidence>
<gene>
    <name evidence="19" type="ORF">O9G_002479</name>
    <name evidence="20" type="ORF">ROZALSC1DRAFT_31138</name>
</gene>
<dbReference type="PANTHER" id="PTHR13502:SF9">
    <property type="entry name" value="CRIB DOMAIN-CONTAINING PROTEIN"/>
    <property type="match status" value="1"/>
</dbReference>
<feature type="domain" description="WH1" evidence="17">
    <location>
        <begin position="9"/>
        <end position="123"/>
    </location>
</feature>
<protein>
    <submittedName>
        <fullName evidence="19">PAK-box/P21-Rho-binding domain-containing protein</fullName>
    </submittedName>
</protein>
<feature type="domain" description="WH2" evidence="18">
    <location>
        <begin position="328"/>
        <end position="347"/>
    </location>
</feature>
<dbReference type="SUPFAM" id="SSF47912">
    <property type="entry name" value="Wiscott-Aldrich syndrome protein, WASP, C-terminal domain"/>
    <property type="match status" value="1"/>
</dbReference>
<dbReference type="SUPFAM" id="SSF50729">
    <property type="entry name" value="PH domain-like"/>
    <property type="match status" value="1"/>
</dbReference>
<feature type="region of interest" description="Disordered" evidence="15">
    <location>
        <begin position="232"/>
        <end position="326"/>
    </location>
</feature>
<dbReference type="FunFam" id="3.90.810.10:FF:000003">
    <property type="entry name" value="Neural Wiskott-Aldrich syndrome protein-like"/>
    <property type="match status" value="1"/>
</dbReference>
<feature type="compositionally biased region" description="Acidic residues" evidence="15">
    <location>
        <begin position="383"/>
        <end position="393"/>
    </location>
</feature>
<dbReference type="SMART" id="SM00461">
    <property type="entry name" value="WH1"/>
    <property type="match status" value="1"/>
</dbReference>
<sequence length="393" mass="43737">MPTIVVQDKAVIKSAIFTATIVKLYHSKGKSWLYQDILGAVVIARDIKSNIPFFKIVDLKVVWEHEIYPEIDYVQDRPYFHSFSGDVSISSTVFQEFMIGFLFAEEVEAIQFYHIFKKKVDPIIKPSTAPISAAHSQSTPNLAYASPSPKIEKKKKKKKISKADISGPTDFRHVGHVGFDPVNGFNIQNIPAEWKKVFEKAGVTKEQLEDEQTAQFIFDFVQKKGGIKAAKTEVQVNSSTEELQKSREPPAVPSRRAPPPVPPSRRRNNDMPQVDQRPQTNFVPPPPPMPNNSLVPPAPPVIPMASKEEIAPSPPKPKSNNVPVIPDARAELLNSIRSAGLNSLKKAQPVESPPPSTDDEDLMASLLAKALANRNRHMAHSDSEDESDEDSEW</sequence>
<dbReference type="Proteomes" id="UP000030755">
    <property type="component" value="Unassembled WGS sequence"/>
</dbReference>
<dbReference type="GO" id="GO:0005856">
    <property type="term" value="C:cytoskeleton"/>
    <property type="evidence" value="ECO:0007669"/>
    <property type="project" value="UniProtKB-SubCell"/>
</dbReference>
<keyword evidence="10" id="KW-0472">Membrane</keyword>